<dbReference type="GO" id="GO:0006357">
    <property type="term" value="P:regulation of transcription by RNA polymerase II"/>
    <property type="evidence" value="ECO:0007669"/>
    <property type="project" value="InterPro"/>
</dbReference>
<dbReference type="AlphaFoldDB" id="A0AAV9NUV0"/>
<dbReference type="EMBL" id="JAVRRD010000001">
    <property type="protein sequence ID" value="KAK5064882.1"/>
    <property type="molecule type" value="Genomic_DNA"/>
</dbReference>
<keyword evidence="5 8" id="KW-0804">Transcription</keyword>
<dbReference type="GO" id="GO:0003712">
    <property type="term" value="F:transcription coregulator activity"/>
    <property type="evidence" value="ECO:0007669"/>
    <property type="project" value="InterPro"/>
</dbReference>
<name>A0AAV9NUV0_9EURO</name>
<evidence type="ECO:0000256" key="1">
    <source>
        <dbReference type="ARBA" id="ARBA00004123"/>
    </source>
</evidence>
<proteinExistence type="inferred from homology"/>
<evidence type="ECO:0000313" key="10">
    <source>
        <dbReference type="EMBL" id="KAK5064882.1"/>
    </source>
</evidence>
<evidence type="ECO:0000256" key="4">
    <source>
        <dbReference type="ARBA" id="ARBA00023015"/>
    </source>
</evidence>
<dbReference type="InterPro" id="IPR007018">
    <property type="entry name" value="Mediator_Med6"/>
</dbReference>
<comment type="subunit">
    <text evidence="8">Component of the Mediator complex.</text>
</comment>
<protein>
    <recommendedName>
        <fullName evidence="3 8">Mediator of RNA polymerase II transcription subunit 6</fullName>
    </recommendedName>
    <alternativeName>
        <fullName evidence="7 8">Mediator complex subunit 6</fullName>
    </alternativeName>
</protein>
<evidence type="ECO:0000313" key="11">
    <source>
        <dbReference type="Proteomes" id="UP001358417"/>
    </source>
</evidence>
<feature type="compositionally biased region" description="Low complexity" evidence="9">
    <location>
        <begin position="290"/>
        <end position="308"/>
    </location>
</feature>
<comment type="subcellular location">
    <subcellularLocation>
        <location evidence="1 8">Nucleus</location>
    </subcellularLocation>
</comment>
<evidence type="ECO:0000256" key="6">
    <source>
        <dbReference type="ARBA" id="ARBA00023242"/>
    </source>
</evidence>
<feature type="region of interest" description="Disordered" evidence="9">
    <location>
        <begin position="179"/>
        <end position="228"/>
    </location>
</feature>
<keyword evidence="8" id="KW-0010">Activator</keyword>
<dbReference type="InterPro" id="IPR038566">
    <property type="entry name" value="Mediator_Med6_sf"/>
</dbReference>
<feature type="region of interest" description="Disordered" evidence="9">
    <location>
        <begin position="259"/>
        <end position="338"/>
    </location>
</feature>
<feature type="compositionally biased region" description="Polar residues" evidence="9">
    <location>
        <begin position="202"/>
        <end position="217"/>
    </location>
</feature>
<evidence type="ECO:0000256" key="5">
    <source>
        <dbReference type="ARBA" id="ARBA00023163"/>
    </source>
</evidence>
<gene>
    <name evidence="8" type="primary">MED6</name>
    <name evidence="10" type="ORF">LTR84_000716</name>
</gene>
<feature type="compositionally biased region" description="Polar residues" evidence="9">
    <location>
        <begin position="182"/>
        <end position="195"/>
    </location>
</feature>
<evidence type="ECO:0000256" key="8">
    <source>
        <dbReference type="RuleBase" id="RU364143"/>
    </source>
</evidence>
<keyword evidence="4 8" id="KW-0805">Transcription regulation</keyword>
<comment type="similarity">
    <text evidence="2 8">Belongs to the Mediator complex subunit 6 family.</text>
</comment>
<dbReference type="Proteomes" id="UP001358417">
    <property type="component" value="Unassembled WGS sequence"/>
</dbReference>
<organism evidence="10 11">
    <name type="scientific">Exophiala bonariae</name>
    <dbReference type="NCBI Taxonomy" id="1690606"/>
    <lineage>
        <taxon>Eukaryota</taxon>
        <taxon>Fungi</taxon>
        <taxon>Dikarya</taxon>
        <taxon>Ascomycota</taxon>
        <taxon>Pezizomycotina</taxon>
        <taxon>Eurotiomycetes</taxon>
        <taxon>Chaetothyriomycetidae</taxon>
        <taxon>Chaetothyriales</taxon>
        <taxon>Herpotrichiellaceae</taxon>
        <taxon>Exophiala</taxon>
    </lineage>
</organism>
<comment type="caution">
    <text evidence="10">The sequence shown here is derived from an EMBL/GenBank/DDBJ whole genome shotgun (WGS) entry which is preliminary data.</text>
</comment>
<reference evidence="10 11" key="1">
    <citation type="submission" date="2023-08" db="EMBL/GenBank/DDBJ databases">
        <title>Black Yeasts Isolated from many extreme environments.</title>
        <authorList>
            <person name="Coleine C."/>
            <person name="Stajich J.E."/>
            <person name="Selbmann L."/>
        </authorList>
    </citation>
    <scope>NUCLEOTIDE SEQUENCE [LARGE SCALE GENOMIC DNA]</scope>
    <source>
        <strain evidence="10 11">CCFEE 5792</strain>
    </source>
</reference>
<evidence type="ECO:0000256" key="9">
    <source>
        <dbReference type="SAM" id="MobiDB-lite"/>
    </source>
</evidence>
<comment type="function">
    <text evidence="8">Component of the Mediator complex, a coactivator involved in the regulated transcription of nearly all RNA polymerase II-dependent genes. Mediator functions as a bridge to convey information from gene-specific regulatory proteins to the basal RNA polymerase II transcription machinery. Mediator is recruited to promoters by direct interactions with regulatory proteins and serves as a scaffold for the assembly of a functional preinitiation complex with RNA polymerase II and the general transcription factors.</text>
</comment>
<dbReference type="PANTHER" id="PTHR13104">
    <property type="entry name" value="MED-6-RELATED"/>
    <property type="match status" value="1"/>
</dbReference>
<evidence type="ECO:0000256" key="2">
    <source>
        <dbReference type="ARBA" id="ARBA00007526"/>
    </source>
</evidence>
<evidence type="ECO:0000256" key="7">
    <source>
        <dbReference type="ARBA" id="ARBA00031259"/>
    </source>
</evidence>
<evidence type="ECO:0000256" key="3">
    <source>
        <dbReference type="ARBA" id="ARBA00020634"/>
    </source>
</evidence>
<accession>A0AAV9NUV0</accession>
<keyword evidence="11" id="KW-1185">Reference proteome</keyword>
<feature type="compositionally biased region" description="Polar residues" evidence="9">
    <location>
        <begin position="268"/>
        <end position="280"/>
    </location>
</feature>
<sequence length="338" mass="36968">MTDSKDDQTDKAHHDPQWISWNGGFLHSNNVLFYFATSPFFDQVSGNQSLLTQWVGTPNQNDILGTRQKFESHLRHQRGTQYVVEHDPLEAKVFIDGANGREPSNVWVIRKQHRENESDSGVTPLGYYYIVNDVIYQAPPIASVLDYRMLNTVSALSKVFSTSSDLSIFSVSHGHTYHKPVQKSTTHAPSSTSQQSKDDTLVSATQSSTGDKSATTLSQPQPSDDFDSSARTLREALRMTLQYGKEYMDDVPLVGEPGNFRWTKARDGSNSQSKSQTSGAVSVPPGQSRAPSAAPTTTAVVPSTVNASKDAMGGDKKGGSSNRVKPKRRKSKAGDVSP</sequence>
<dbReference type="Pfam" id="PF04934">
    <property type="entry name" value="Med6"/>
    <property type="match status" value="1"/>
</dbReference>
<dbReference type="GO" id="GO:0016592">
    <property type="term" value="C:mediator complex"/>
    <property type="evidence" value="ECO:0007669"/>
    <property type="project" value="InterPro"/>
</dbReference>
<dbReference type="Gene3D" id="3.10.450.580">
    <property type="entry name" value="Mediator complex, subunit Med6"/>
    <property type="match status" value="1"/>
</dbReference>
<keyword evidence="6 8" id="KW-0539">Nucleus</keyword>